<comment type="cofactor">
    <cofactor evidence="1">
        <name>pantetheine 4'-phosphate</name>
        <dbReference type="ChEBI" id="CHEBI:47942"/>
    </cofactor>
</comment>
<keyword evidence="3" id="KW-0597">Phosphoprotein</keyword>
<gene>
    <name evidence="7" type="ORF">NMP03_14175</name>
</gene>
<dbReference type="SUPFAM" id="SSF47336">
    <property type="entry name" value="ACP-like"/>
    <property type="match status" value="4"/>
</dbReference>
<dbReference type="InterPro" id="IPR020806">
    <property type="entry name" value="PKS_PP-bd"/>
</dbReference>
<dbReference type="InterPro" id="IPR001242">
    <property type="entry name" value="Condensation_dom"/>
</dbReference>
<proteinExistence type="predicted"/>
<evidence type="ECO:0000256" key="3">
    <source>
        <dbReference type="ARBA" id="ARBA00022553"/>
    </source>
</evidence>
<evidence type="ECO:0000256" key="1">
    <source>
        <dbReference type="ARBA" id="ARBA00001957"/>
    </source>
</evidence>
<dbReference type="InterPro" id="IPR036736">
    <property type="entry name" value="ACP-like_sf"/>
</dbReference>
<evidence type="ECO:0000256" key="2">
    <source>
        <dbReference type="ARBA" id="ARBA00022450"/>
    </source>
</evidence>
<dbReference type="Pfam" id="PF00501">
    <property type="entry name" value="AMP-binding"/>
    <property type="match status" value="4"/>
</dbReference>
<dbReference type="Gene3D" id="3.40.50.12780">
    <property type="entry name" value="N-terminal domain of ligase-like"/>
    <property type="match status" value="4"/>
</dbReference>
<dbReference type="PANTHER" id="PTHR45527:SF1">
    <property type="entry name" value="FATTY ACID SYNTHASE"/>
    <property type="match status" value="1"/>
</dbReference>
<dbReference type="InterPro" id="IPR023213">
    <property type="entry name" value="CAT-like_dom_sf"/>
</dbReference>
<dbReference type="Gene3D" id="1.10.1200.10">
    <property type="entry name" value="ACP-like"/>
    <property type="match status" value="4"/>
</dbReference>
<organism evidence="7 8">
    <name type="scientific">Sphingomonas qomolangmaensis</name>
    <dbReference type="NCBI Taxonomy" id="2918765"/>
    <lineage>
        <taxon>Bacteria</taxon>
        <taxon>Pseudomonadati</taxon>
        <taxon>Pseudomonadota</taxon>
        <taxon>Alphaproteobacteria</taxon>
        <taxon>Sphingomonadales</taxon>
        <taxon>Sphingomonadaceae</taxon>
        <taxon>Sphingomonas</taxon>
    </lineage>
</organism>
<dbReference type="EMBL" id="CP101740">
    <property type="protein sequence ID" value="UUL82312.1"/>
    <property type="molecule type" value="Genomic_DNA"/>
</dbReference>
<dbReference type="SUPFAM" id="SSF56801">
    <property type="entry name" value="Acetyl-CoA synthetase-like"/>
    <property type="match status" value="4"/>
</dbReference>
<feature type="domain" description="Carrier" evidence="6">
    <location>
        <begin position="2706"/>
        <end position="2781"/>
    </location>
</feature>
<dbReference type="SMART" id="SM00823">
    <property type="entry name" value="PKS_PP"/>
    <property type="match status" value="4"/>
</dbReference>
<feature type="domain" description="Carrier" evidence="6">
    <location>
        <begin position="598"/>
        <end position="673"/>
    </location>
</feature>
<dbReference type="Gene3D" id="3.30.300.30">
    <property type="match status" value="4"/>
</dbReference>
<dbReference type="InterPro" id="IPR040097">
    <property type="entry name" value="FAAL/FAAC"/>
</dbReference>
<dbReference type="PROSITE" id="PS50075">
    <property type="entry name" value="CARRIER"/>
    <property type="match status" value="4"/>
</dbReference>
<name>A0ABY5L784_9SPHN</name>
<evidence type="ECO:0000256" key="4">
    <source>
        <dbReference type="ARBA" id="ARBA00022832"/>
    </source>
</evidence>
<dbReference type="NCBIfam" id="NF003417">
    <property type="entry name" value="PRK04813.1"/>
    <property type="match status" value="5"/>
</dbReference>
<keyword evidence="2" id="KW-0596">Phosphopantetheine</keyword>
<feature type="domain" description="Carrier" evidence="6">
    <location>
        <begin position="1655"/>
        <end position="1730"/>
    </location>
</feature>
<dbReference type="PANTHER" id="PTHR45527">
    <property type="entry name" value="NONRIBOSOMAL PEPTIDE SYNTHETASE"/>
    <property type="match status" value="1"/>
</dbReference>
<dbReference type="Pfam" id="PF00668">
    <property type="entry name" value="Condensation"/>
    <property type="match status" value="3"/>
</dbReference>
<dbReference type="Pfam" id="PF00550">
    <property type="entry name" value="PP-binding"/>
    <property type="match status" value="4"/>
</dbReference>
<dbReference type="InterPro" id="IPR042099">
    <property type="entry name" value="ANL_N_sf"/>
</dbReference>
<dbReference type="InterPro" id="IPR009081">
    <property type="entry name" value="PP-bd_ACP"/>
</dbReference>
<dbReference type="CDD" id="cd05931">
    <property type="entry name" value="FAAL"/>
    <property type="match status" value="1"/>
</dbReference>
<dbReference type="Proteomes" id="UP001058533">
    <property type="component" value="Chromosome"/>
</dbReference>
<dbReference type="Gene3D" id="3.30.559.10">
    <property type="entry name" value="Chloramphenicol acetyltransferase-like domain"/>
    <property type="match status" value="3"/>
</dbReference>
<protein>
    <submittedName>
        <fullName evidence="7">Amino acid adenylation domain-containing protein</fullName>
    </submittedName>
</protein>
<accession>A0ABY5L784</accession>
<evidence type="ECO:0000313" key="7">
    <source>
        <dbReference type="EMBL" id="UUL82312.1"/>
    </source>
</evidence>
<evidence type="ECO:0000259" key="6">
    <source>
        <dbReference type="PROSITE" id="PS50075"/>
    </source>
</evidence>
<reference evidence="7" key="1">
    <citation type="submission" date="2022-07" db="EMBL/GenBank/DDBJ databases">
        <title>Sphingomonas sp. nov., a novel bacterium isolated from the north slope of the Mount Everest.</title>
        <authorList>
            <person name="Cui X."/>
            <person name="Liu Y."/>
        </authorList>
    </citation>
    <scope>NUCLEOTIDE SEQUENCE</scope>
    <source>
        <strain evidence="7">S5-59</strain>
    </source>
</reference>
<dbReference type="Pfam" id="PF13193">
    <property type="entry name" value="AMP-binding_C"/>
    <property type="match status" value="3"/>
</dbReference>
<dbReference type="InterPro" id="IPR045851">
    <property type="entry name" value="AMP-bd_C_sf"/>
</dbReference>
<feature type="domain" description="Carrier" evidence="6">
    <location>
        <begin position="3753"/>
        <end position="3828"/>
    </location>
</feature>
<dbReference type="InterPro" id="IPR025110">
    <property type="entry name" value="AMP-bd_C"/>
</dbReference>
<dbReference type="RefSeq" id="WP_256506122.1">
    <property type="nucleotide sequence ID" value="NZ_CP101740.1"/>
</dbReference>
<evidence type="ECO:0000256" key="5">
    <source>
        <dbReference type="ARBA" id="ARBA00023098"/>
    </source>
</evidence>
<sequence>MIPGSTLVDVLRATVDSRPHALAFRFLDPEGTGIEEWTYAEVDSRARAIAAHLAGTLPAGERALLLYPSGLEFVAAFLGCLYAGVVAVPLHPPAPGRPGRSAERLGLIAANCAPRAVLTTARLSESRDAIADASPALGDIPWIVTSAVPGTMASQWRPPRLGGDSVAFLQFTSGSTGTPKGVINRHAGILANEAAIANGFGTDESVHVVGWLPLFHDMGLIGNVLHPICMGGSCTLMAPATFLKHPLNWLTAISRYRGNVSGGPDFAYALCTARIGDAERETLDLSGWRVAYNGSEPVRAETMAQFAEAFAPCGFTRDQFLPCYGLAEATLYVTSSRGGYRDLLVSEAALAGNRGSPPAAREPARALVSSGLVAPGHSVLIVDPDTGLDCPDTQVGEVWASGPSIAAGYWNDPDRTAQTFVERATPQGTLRFLRTGDLGFVAEDELFVTGRLKDLIILRGRNLYPHDIEATAARADPQLRAIGAAAFPFERAGEERLGIVVEVPRRLPAEDRARVIEAVRTAIARDHDAWVDVVVLTQPNAIPKTSSGKIRRRATREQWLTGELSVIETAISGASDVRAADDMAASEQLDLTAIDRTAACALVRDLLMREIAAIRGGGTIAADAGLARLGLDSLMTLELQARIERRLGVQLPGDLLMPAPTIDALADAIAQGAQAPAEAALPRPLSAVRAADGQVSSGQWRLFVLEGLAQGLPVYHVQAGVRIDGALDALALEAAFRTVEERHPILRTGFVEQDGVPRRRFDPAIRNRFRVETIESDPARLDALRHEEAWAPFDLAGGRLTRILLCSIGPDAHMLVITQHHLITDGWSIKRLIGDLARVHAARIAGDPLPPAPAFDFGDFVDHEASADSVEDRAFWERQLRDLDQLALPGAVAPIADRYRGGRIDFTIPPAAVRRLSQIARDADTTLFTVLLTAYALLLRDYGGRDRFAIGGVVANRRPQFHDLLGFFANTVVLRCDLSGARAFGPQLARMEAMRRETLRHAAFPFAEAARLAHASGGDHPAFQAAFVFESGVPRAIDAAGAQWIPSAWSPDGAIDGTAKFDLSLAMVEMPHGIAGGFEYNAARFDEATARRFAASFEHIVAALAAAHAPAEIELDPLTPTDRIFLAETNATCAPFPDEQGFAALFEAQARRTPDRRAIRDGVADWTYARLDAGGDGVACGLATHGAGPETLVALLAPRGCMLAAAMLGTFKAGAAYVPIDPHYPTERQRQIAEQSGARLLLTTRALLSEAREIAGADTAVLAIEDLIMSGGRPAAPAPVSPRNIAYVIYTSGSTGTPKGAAVEHRGMINHLYAKIEAMALGEADVVAQTASQCFDISVWQTLAALAVGGSVEVIDTEIAAQPEALFAHAAASGVTVLEIVPSLLRAACDLLAHNRADAYATGALRWLLLTGEALPAELVRRWLDRHAVPVINAYGPTECSDDVTHGVLRDPAALTGAQAPIGRPIINTQLHILDRGGRLAPIGAVGDLHVGGTGVGRGYWRDPARTAAAFLPDPFAPIPGARMYRTGDRARILPDGELLFLGRDDDQVKIRGFRIELGEVEAAIERHEAVAAAAVVAYRADGEQRLVAYVVGAVGAMSEASLRRHLAGLLPDYMLPAGYVFLESLPLTPNGKLDRRALPDPADAIGRGGAAYVAPAGPIEELVAQVWGEVLGIARIGAADHFFERGGHSLLATRVVARLRSVLGVELPLRALFEAPSVAAFARAVEQARGDASTVPPLQPRADRDAPAALSFAQHRLWFLEQLAPGEATYNVAGAFRVTGALDIDLLERSLSDLVARHETLRTRFGVAAGEPLQLIAPDATIAIARIDLAGTDSEARAQAWLAAEARRPFDLEHGPLLRAAVLRLGDDAHILSVSMHHIVSDGWSLGVLMRELSELYAAHLEARTPALEPLAVQYADYSAWQHDWLQGEVLDAQIAYWRDALEGVPTMLDLPLDRPRAARQRQRGAQHRLRIDPALAERLRGFARGEGATLYMLLLAGFQALLSRYTGQQRLLVGSPIAGRTQRETEGLIGFFVNTLVLRGDLGGDPGLAALLARVRETTLSAFAHQDVPFEKLVEALAPQRDLSRSPLFQAMFILQNAPAGELALGDARLEPVAIDNGTAKFDLTLALEEGGDGGIEGYCEYDRDLFDRETIARFADHYVRLLSRALDDPAMPIARIDFLSDAERRRLLHDWNDTKAAYPDKTLHQLFEEQAAATPEATALIHHGATTSYAALDAHANRIAHVLRQRGVGPGHRVGIAMHRSPALVAALLATLKTGAAYVPLDPDYPAARLGYMTRSASITIILTDARSYQCFDAQAQWIDVDGRLVADQPDSTLPPRGSPGDPAYIVFTSGSTGTPNGVIGLHRGAINRCNWMWRRFPFAAHEVSALKTSTNFVDSIWELFGPLLKGIPSVIFDRDDVIDIARFVQALGAARVTRIVLVPSLLRAMLDADPDLAVRLPALDYWTVSGEALDPSLVAAFEQHLPGKRLLNLYGCSEASGDSTALTEVVAEASVPIGHPIDNTRIYILDRALRPVAPGLPGEVYIAGDGLNGGYLAQPARTAERFVPDPFAARRGERLYRTRDIGRHRPDGAIEYLGRIDRQVKIRGVRIDLGEVEAALASHPDVQQVVVTATPEALVAYVVGAGGGVSEASLRRHLAGLLPDYMLPAGYVFLESLPLTPNGKLDRRALPDPGDAIGRGGAVYVAPAGPIEELVAQVWGEVLGIARIGAADHFFERGGHSLLATRVVARLRSVLGVELPLRALFEAPSVAAFARAVEQARGEASTVPPLQPRADRDAPAALSFAQHRLWFLEQLAPGEATYNVAGAMRVTGALDIDLLERSLSNLVARHETLRTRFGVSAGEPLQLIAPEATIAIARIDLAGTDAEARAQAWLAAEARRPFDLERGPLLRAAVLRLGDDAHILSVSMHHIVSDGWSLGVLMRELSELYAAHLEARTPALEPLAVQYADYSAWQHDWLQGEVLDAQIAYWRDALEGVPTMLDLPLDRPRAARQRQRGAQHRLRIDPALAERLRGFARGEGATLYMLLLAGFQALLSRYTGQQRLLVGSPIAGRTQRETEGLIGFFVNTLVLRGDLGGDPGLAALLAQVRETTLSAFAHQDVPFEKLVEALAPQRDLSRSPLFQAMFILQNAPAGELALGDARLEPVAIDNGTAKFDLTLALEEGGDGGIEGYCEYDRDLFDRETIARFADHYVRLLSRALDDPAMPIARIDFLSDAERHRLLHDWNDTKAAYPDKTLHQLFEEQAAATPEATALIHHGATTSYAALDAHANRIAHALRQRGVGPGHRVGIAMHRSPALVAALLATLKTGAAYVPLDPDYPAARLGFMLDDADAMLALVSPDVEDRIPPSLATMGIGDDLDCPMVAQDAPFPPTPPDAPAYVLHTSGSTGRPKGVMVPHRGVSNCIAWMQQRYRLGADDRFLFKTSLNFDPSVWELFWPLAMGAAVVIAPRDAQADPEQIVELVERDGVTTAYFVPAMLEAFLDAGGARAGNLRHVICGGEKLPQATIDRFLAESTAELHHSYGPTEASIAASEWTCIPDYRAVVVGRPLGNVRLYLLGRCGELVPPGVAGELHIGGGGVATGYAGRAGLTAERFVPDRFGGAPGARLYRSGDMMRYLPDGNLEFLGRRDDQIKLRGHRVELGEIERVIEEHGAREAVMAIHDRGGAPLLVAYITVRDGTALEPIRSAVRRQLPAYMIPSDYVVLADLPRGPNGKVDRTALRAPDARDRAVHVAPVNATEREIAAIWAELLGRERVGRHDDFFQLGGHSLLAVRILARLNERFAAGLQLHELFELRMVAELAEAIKARPRVAAPAPIPRAERRPVRVRAMTAEFADGARDE</sequence>
<keyword evidence="4" id="KW-0276">Fatty acid metabolism</keyword>
<dbReference type="SUPFAM" id="SSF52777">
    <property type="entry name" value="CoA-dependent acyltransferases"/>
    <property type="match status" value="6"/>
</dbReference>
<dbReference type="CDD" id="cd19531">
    <property type="entry name" value="LCL_NRPS-like"/>
    <property type="match status" value="3"/>
</dbReference>
<dbReference type="CDD" id="cd05930">
    <property type="entry name" value="A_NRPS"/>
    <property type="match status" value="3"/>
</dbReference>
<dbReference type="Gene3D" id="3.30.559.30">
    <property type="entry name" value="Nonribosomal peptide synthetase, condensation domain"/>
    <property type="match status" value="3"/>
</dbReference>
<dbReference type="InterPro" id="IPR006162">
    <property type="entry name" value="Ppantetheine_attach_site"/>
</dbReference>
<evidence type="ECO:0000313" key="8">
    <source>
        <dbReference type="Proteomes" id="UP001058533"/>
    </source>
</evidence>
<dbReference type="PROSITE" id="PS00455">
    <property type="entry name" value="AMP_BINDING"/>
    <property type="match status" value="3"/>
</dbReference>
<dbReference type="InterPro" id="IPR020845">
    <property type="entry name" value="AMP-binding_CS"/>
</dbReference>
<dbReference type="Pfam" id="PF23024">
    <property type="entry name" value="AMP-dom_DIP2-like"/>
    <property type="match status" value="1"/>
</dbReference>
<dbReference type="InterPro" id="IPR000873">
    <property type="entry name" value="AMP-dep_synth/lig_dom"/>
</dbReference>
<keyword evidence="8" id="KW-1185">Reference proteome</keyword>
<keyword evidence="5" id="KW-0443">Lipid metabolism</keyword>
<dbReference type="NCBIfam" id="TIGR01733">
    <property type="entry name" value="AA-adenyl-dom"/>
    <property type="match status" value="3"/>
</dbReference>
<dbReference type="InterPro" id="IPR010071">
    <property type="entry name" value="AA_adenyl_dom"/>
</dbReference>
<dbReference type="PROSITE" id="PS00012">
    <property type="entry name" value="PHOSPHOPANTETHEINE"/>
    <property type="match status" value="1"/>
</dbReference>